<dbReference type="GO" id="GO:0031902">
    <property type="term" value="C:late endosome membrane"/>
    <property type="evidence" value="ECO:0007669"/>
    <property type="project" value="UniProtKB-SubCell"/>
</dbReference>
<evidence type="ECO:0000313" key="7">
    <source>
        <dbReference type="EMBL" id="CAH1991247.1"/>
    </source>
</evidence>
<dbReference type="PROSITE" id="PS51421">
    <property type="entry name" value="RAS"/>
    <property type="match status" value="1"/>
</dbReference>
<dbReference type="PRINTS" id="PR00449">
    <property type="entry name" value="RASTRNSFRMNG"/>
</dbReference>
<dbReference type="EMBL" id="CAKOFQ010007108">
    <property type="protein sequence ID" value="CAH1991247.1"/>
    <property type="molecule type" value="Genomic_DNA"/>
</dbReference>
<dbReference type="InterPro" id="IPR001806">
    <property type="entry name" value="Small_GTPase"/>
</dbReference>
<evidence type="ECO:0000313" key="8">
    <source>
        <dbReference type="Proteomes" id="UP001152888"/>
    </source>
</evidence>
<dbReference type="Pfam" id="PF00071">
    <property type="entry name" value="Ras"/>
    <property type="match status" value="1"/>
</dbReference>
<dbReference type="Proteomes" id="UP001152888">
    <property type="component" value="Unassembled WGS sequence"/>
</dbReference>
<dbReference type="GO" id="GO:0005525">
    <property type="term" value="F:GTP binding"/>
    <property type="evidence" value="ECO:0007669"/>
    <property type="project" value="UniProtKB-KW"/>
</dbReference>
<dbReference type="SMART" id="SM00174">
    <property type="entry name" value="RHO"/>
    <property type="match status" value="1"/>
</dbReference>
<dbReference type="GO" id="GO:0090385">
    <property type="term" value="P:phagosome-lysosome fusion"/>
    <property type="evidence" value="ECO:0007669"/>
    <property type="project" value="TreeGrafter"/>
</dbReference>
<evidence type="ECO:0000256" key="3">
    <source>
        <dbReference type="ARBA" id="ARBA00022741"/>
    </source>
</evidence>
<dbReference type="OrthoDB" id="1436450at2759"/>
<reference evidence="7" key="1">
    <citation type="submission" date="2022-03" db="EMBL/GenBank/DDBJ databases">
        <authorList>
            <person name="Sayadi A."/>
        </authorList>
    </citation>
    <scope>NUCLEOTIDE SEQUENCE</scope>
</reference>
<dbReference type="InterPro" id="IPR027417">
    <property type="entry name" value="P-loop_NTPase"/>
</dbReference>
<sequence>MHAITYLRNMASRKKTLLKVIILGDSSVGKTSLMNQYVNRKFTNQYKATIGADFLTKELTVDDRTVTMQIWDTAGQERFQSLGVAFYRGADCCVLVFDVTAPNTFKSLDSWRDEFLIQASPREPENFPFVLLGNKVDLEPRAISSKRAQQWCQSKNNIPYFETSAKEGLNVEQAFMAIAKNALAQQNSTVDLYNEFPDQIKLTNTQKPSGGSGCCQ</sequence>
<gene>
    <name evidence="7" type="ORF">ACAOBT_LOCUS20144</name>
</gene>
<dbReference type="NCBIfam" id="TIGR00231">
    <property type="entry name" value="small_GTP"/>
    <property type="match status" value="1"/>
</dbReference>
<evidence type="ECO:0000256" key="1">
    <source>
        <dbReference type="ARBA" id="ARBA00004414"/>
    </source>
</evidence>
<keyword evidence="5" id="KW-0449">Lipoprotein</keyword>
<dbReference type="CDD" id="cd01862">
    <property type="entry name" value="Rab7"/>
    <property type="match status" value="1"/>
</dbReference>
<dbReference type="GO" id="GO:0003924">
    <property type="term" value="F:GTPase activity"/>
    <property type="evidence" value="ECO:0007669"/>
    <property type="project" value="InterPro"/>
</dbReference>
<dbReference type="PANTHER" id="PTHR47981:SF20">
    <property type="entry name" value="RAS-RELATED PROTEIN RAB-7A"/>
    <property type="match status" value="1"/>
</dbReference>
<comment type="similarity">
    <text evidence="2">Belongs to the small GTPase superfamily. Rab family.</text>
</comment>
<keyword evidence="6" id="KW-0636">Prenylation</keyword>
<dbReference type="FunFam" id="3.40.50.300:FF:000086">
    <property type="entry name" value="Ras-related small GTPase"/>
    <property type="match status" value="1"/>
</dbReference>
<evidence type="ECO:0000256" key="6">
    <source>
        <dbReference type="ARBA" id="ARBA00023289"/>
    </source>
</evidence>
<dbReference type="SUPFAM" id="SSF52540">
    <property type="entry name" value="P-loop containing nucleoside triphosphate hydrolases"/>
    <property type="match status" value="1"/>
</dbReference>
<organism evidence="7 8">
    <name type="scientific">Acanthoscelides obtectus</name>
    <name type="common">Bean weevil</name>
    <name type="synonym">Bruchus obtectus</name>
    <dbReference type="NCBI Taxonomy" id="200917"/>
    <lineage>
        <taxon>Eukaryota</taxon>
        <taxon>Metazoa</taxon>
        <taxon>Ecdysozoa</taxon>
        <taxon>Arthropoda</taxon>
        <taxon>Hexapoda</taxon>
        <taxon>Insecta</taxon>
        <taxon>Pterygota</taxon>
        <taxon>Neoptera</taxon>
        <taxon>Endopterygota</taxon>
        <taxon>Coleoptera</taxon>
        <taxon>Polyphaga</taxon>
        <taxon>Cucujiformia</taxon>
        <taxon>Chrysomeloidea</taxon>
        <taxon>Chrysomelidae</taxon>
        <taxon>Bruchinae</taxon>
        <taxon>Bruchini</taxon>
        <taxon>Acanthoscelides</taxon>
    </lineage>
</organism>
<dbReference type="Gene3D" id="3.40.50.300">
    <property type="entry name" value="P-loop containing nucleotide triphosphate hydrolases"/>
    <property type="match status" value="1"/>
</dbReference>
<keyword evidence="8" id="KW-1185">Reference proteome</keyword>
<name>A0A9P0L7J7_ACAOB</name>
<dbReference type="PROSITE" id="PS51420">
    <property type="entry name" value="RHO"/>
    <property type="match status" value="1"/>
</dbReference>
<dbReference type="SMART" id="SM00176">
    <property type="entry name" value="RAN"/>
    <property type="match status" value="1"/>
</dbReference>
<dbReference type="SMART" id="SM00173">
    <property type="entry name" value="RAS"/>
    <property type="match status" value="1"/>
</dbReference>
<dbReference type="InterPro" id="IPR005225">
    <property type="entry name" value="Small_GTP-bd"/>
</dbReference>
<accession>A0A9P0L7J7</accession>
<comment type="subcellular location">
    <subcellularLocation>
        <location evidence="1">Late endosome membrane</location>
    </subcellularLocation>
</comment>
<proteinExistence type="inferred from homology"/>
<comment type="caution">
    <text evidence="7">The sequence shown here is derived from an EMBL/GenBank/DDBJ whole genome shotgun (WGS) entry which is preliminary data.</text>
</comment>
<dbReference type="GO" id="GO:0045335">
    <property type="term" value="C:phagocytic vesicle"/>
    <property type="evidence" value="ECO:0007669"/>
    <property type="project" value="TreeGrafter"/>
</dbReference>
<dbReference type="AlphaFoldDB" id="A0A9P0L7J7"/>
<evidence type="ECO:0000256" key="4">
    <source>
        <dbReference type="ARBA" id="ARBA00023134"/>
    </source>
</evidence>
<keyword evidence="4" id="KW-0342">GTP-binding</keyword>
<protein>
    <submittedName>
        <fullName evidence="7">Uncharacterized protein</fullName>
    </submittedName>
</protein>
<dbReference type="GO" id="GO:0008333">
    <property type="term" value="P:endosome to lysosome transport"/>
    <property type="evidence" value="ECO:0007669"/>
    <property type="project" value="TreeGrafter"/>
</dbReference>
<keyword evidence="3" id="KW-0547">Nucleotide-binding</keyword>
<dbReference type="PROSITE" id="PS51419">
    <property type="entry name" value="RAB"/>
    <property type="match status" value="1"/>
</dbReference>
<dbReference type="SMART" id="SM00175">
    <property type="entry name" value="RAB"/>
    <property type="match status" value="1"/>
</dbReference>
<evidence type="ECO:0000256" key="5">
    <source>
        <dbReference type="ARBA" id="ARBA00023288"/>
    </source>
</evidence>
<dbReference type="GO" id="GO:0005764">
    <property type="term" value="C:lysosome"/>
    <property type="evidence" value="ECO:0007669"/>
    <property type="project" value="TreeGrafter"/>
</dbReference>
<dbReference type="PANTHER" id="PTHR47981">
    <property type="entry name" value="RAB FAMILY"/>
    <property type="match status" value="1"/>
</dbReference>
<evidence type="ECO:0000256" key="2">
    <source>
        <dbReference type="ARBA" id="ARBA00006270"/>
    </source>
</evidence>